<dbReference type="Gene3D" id="2.60.40.10">
    <property type="entry name" value="Immunoglobulins"/>
    <property type="match status" value="1"/>
</dbReference>
<proteinExistence type="inferred from homology"/>
<dbReference type="InterPro" id="IPR050371">
    <property type="entry name" value="Fungal_virulence_M36"/>
</dbReference>
<evidence type="ECO:0000313" key="13">
    <source>
        <dbReference type="EMBL" id="PAP74948.1"/>
    </source>
</evidence>
<evidence type="ECO:0000256" key="3">
    <source>
        <dbReference type="ARBA" id="ARBA00006006"/>
    </source>
</evidence>
<keyword evidence="7" id="KW-0732">Signal</keyword>
<dbReference type="AlphaFoldDB" id="A0A271IVK4"/>
<dbReference type="Pfam" id="PF02128">
    <property type="entry name" value="Peptidase_M36"/>
    <property type="match status" value="1"/>
</dbReference>
<evidence type="ECO:0000259" key="12">
    <source>
        <dbReference type="Pfam" id="PF07504"/>
    </source>
</evidence>
<accession>A0A271IVK4</accession>
<dbReference type="GO" id="GO:0008270">
    <property type="term" value="F:zinc ion binding"/>
    <property type="evidence" value="ECO:0007669"/>
    <property type="project" value="InterPro"/>
</dbReference>
<comment type="similarity">
    <text evidence="3">Belongs to the peptidase M36 family.</text>
</comment>
<evidence type="ECO:0000256" key="9">
    <source>
        <dbReference type="ARBA" id="ARBA00022833"/>
    </source>
</evidence>
<comment type="subcellular location">
    <subcellularLocation>
        <location evidence="2">Secreted</location>
    </subcellularLocation>
</comment>
<keyword evidence="14" id="KW-1185">Reference proteome</keyword>
<dbReference type="Gene3D" id="3.10.170.10">
    <property type="match status" value="1"/>
</dbReference>
<evidence type="ECO:0000256" key="4">
    <source>
        <dbReference type="ARBA" id="ARBA00022525"/>
    </source>
</evidence>
<evidence type="ECO:0000256" key="7">
    <source>
        <dbReference type="ARBA" id="ARBA00022729"/>
    </source>
</evidence>
<dbReference type="Pfam" id="PF07504">
    <property type="entry name" value="FTP"/>
    <property type="match status" value="1"/>
</dbReference>
<reference evidence="13 14" key="1">
    <citation type="submission" date="2016-11" db="EMBL/GenBank/DDBJ databases">
        <title>Study of marine rhodopsin-containing bacteria.</title>
        <authorList>
            <person name="Yoshizawa S."/>
            <person name="Kumagai Y."/>
            <person name="Kogure K."/>
        </authorList>
    </citation>
    <scope>NUCLEOTIDE SEQUENCE [LARGE SCALE GENOMIC DNA]</scope>
    <source>
        <strain evidence="13 14">SAORIC-28</strain>
    </source>
</reference>
<dbReference type="EMBL" id="MQWD01000001">
    <property type="protein sequence ID" value="PAP74948.1"/>
    <property type="molecule type" value="Genomic_DNA"/>
</dbReference>
<evidence type="ECO:0000256" key="1">
    <source>
        <dbReference type="ARBA" id="ARBA00001947"/>
    </source>
</evidence>
<evidence type="ECO:0000256" key="6">
    <source>
        <dbReference type="ARBA" id="ARBA00022723"/>
    </source>
</evidence>
<evidence type="ECO:0000313" key="14">
    <source>
        <dbReference type="Proteomes" id="UP000216339"/>
    </source>
</evidence>
<evidence type="ECO:0000256" key="10">
    <source>
        <dbReference type="ARBA" id="ARBA00023049"/>
    </source>
</evidence>
<dbReference type="GO" id="GO:0006508">
    <property type="term" value="P:proteolysis"/>
    <property type="evidence" value="ECO:0007669"/>
    <property type="project" value="UniProtKB-KW"/>
</dbReference>
<evidence type="ECO:0000256" key="11">
    <source>
        <dbReference type="ARBA" id="ARBA00023145"/>
    </source>
</evidence>
<dbReference type="Gene3D" id="1.10.390.10">
    <property type="entry name" value="Neutral Protease Domain 2"/>
    <property type="match status" value="1"/>
</dbReference>
<feature type="non-terminal residue" evidence="13">
    <location>
        <position position="1015"/>
    </location>
</feature>
<dbReference type="PANTHER" id="PTHR33478">
    <property type="entry name" value="EXTRACELLULAR METALLOPROTEINASE MEP"/>
    <property type="match status" value="1"/>
</dbReference>
<keyword evidence="4" id="KW-0964">Secreted</keyword>
<comment type="caution">
    <text evidence="13">The sequence shown here is derived from an EMBL/GenBank/DDBJ whole genome shotgun (WGS) entry which is preliminary data.</text>
</comment>
<evidence type="ECO:0000256" key="5">
    <source>
        <dbReference type="ARBA" id="ARBA00022670"/>
    </source>
</evidence>
<evidence type="ECO:0000256" key="8">
    <source>
        <dbReference type="ARBA" id="ARBA00022801"/>
    </source>
</evidence>
<dbReference type="InterPro" id="IPR013783">
    <property type="entry name" value="Ig-like_fold"/>
</dbReference>
<dbReference type="PANTHER" id="PTHR33478:SF1">
    <property type="entry name" value="EXTRACELLULAR METALLOPROTEINASE MEP"/>
    <property type="match status" value="1"/>
</dbReference>
<dbReference type="GO" id="GO:0004222">
    <property type="term" value="F:metalloendopeptidase activity"/>
    <property type="evidence" value="ECO:0007669"/>
    <property type="project" value="InterPro"/>
</dbReference>
<gene>
    <name evidence="13" type="ORF">BSZ37_00010</name>
</gene>
<sequence>MALSASDVSDLVVASGHRSALSGINYVYVQQRRGGIPVAGGLVTVAVNGQGEVVHAAGSLVPDLNASSTTSVTSLSASQAVEMAAALVGTAGVPTSPIEVESGPTRRTSFGQVAGYDVTAQLTYVPRGRSVALAWEAQVPTKDADHLWVVRLDAATGAELSRHDLVVNDAWGRPSSHAHPSEAADAPASMAPFVATVPSPNLAAATTPADGSSYLVYPIPYESPIHSPTVPPADGRVTVDEPADATASPYGWHDTDGAAGAEYTITWGNNVRAYQDRNDDNTGVAGDSPDCGAGLDCVFPIDLTQAPSTYTSAATANLFYWNNIIHDVLYHYGFDEASGNFQANNYGNGGLGNDYVRAEAQDGANVGKSNNANFGTPSDGSPPRMQMFEWTTATPRLDGDLDAGIIIHEYGHGVSNRLTGGPANVGCLNNPEQMGEGWSDYLGLMLTQQVGDTGPMGRGIGTYALNEPTTGPGIRPARYSTDFGVNAFTYGDIGGLAVPHGVGFAWATALWEMTWELIDAYGYDPDVYDATGDAGNQIALALVMEGMKLQPCSPGFVDGRDAILAADAALYPDPGAPGRGLHYDEIWAGFARRGLGYSADQGSSTSTTDGTEAFDTPIVAGAVEISPTSLAFNLTPGGTSSSEVTISNTGAPGDGDVQYTASITRLDQPEEDGFGAGGPDSFGYAWIDSDEPGGPAVDFQDISGTGTAVTFTPAGSFPAADEGYADVALPFTFPFYGADKSTIRVYSNGFATFSSAVGDTYTNPSSFPGASGPTNVNDVIAPFWDDLDGSVGGATYTGTLGDGRFVIQWDGVPRFSEPGSAMTFQILLSADGLIEFQYETMTGTVTSAATGLENADQTIGLEVAANEAYVASNKAVLFYSPILWASVAPTSGTIDEGASDDVTVSVDATELPAGIYTADLTIETNDPDALITVVPISLTVADDGSISIVVEGARGMRYLGAPAVGVTVDDLAAQNLVRGVPGYYPAANPPNLWTAYDAVAADWVVSAGTGEALEP</sequence>
<dbReference type="InterPro" id="IPR011096">
    <property type="entry name" value="FTP_domain"/>
</dbReference>
<keyword evidence="10" id="KW-0482">Metalloprotease</keyword>
<name>A0A271IVK4_9BACT</name>
<dbReference type="SUPFAM" id="SSF55486">
    <property type="entry name" value="Metalloproteases ('zincins'), catalytic domain"/>
    <property type="match status" value="1"/>
</dbReference>
<keyword evidence="8" id="KW-0378">Hydrolase</keyword>
<keyword evidence="6" id="KW-0479">Metal-binding</keyword>
<keyword evidence="5" id="KW-0645">Protease</keyword>
<feature type="domain" description="FTP" evidence="12">
    <location>
        <begin position="10"/>
        <end position="60"/>
    </location>
</feature>
<dbReference type="Proteomes" id="UP000216339">
    <property type="component" value="Unassembled WGS sequence"/>
</dbReference>
<protein>
    <recommendedName>
        <fullName evidence="12">FTP domain-containing protein</fullName>
    </recommendedName>
</protein>
<keyword evidence="11" id="KW-0865">Zymogen</keyword>
<evidence type="ECO:0000256" key="2">
    <source>
        <dbReference type="ARBA" id="ARBA00004613"/>
    </source>
</evidence>
<dbReference type="InterPro" id="IPR001842">
    <property type="entry name" value="Peptidase_M36"/>
</dbReference>
<comment type="cofactor">
    <cofactor evidence="1">
        <name>Zn(2+)</name>
        <dbReference type="ChEBI" id="CHEBI:29105"/>
    </cofactor>
</comment>
<dbReference type="CDD" id="cd09596">
    <property type="entry name" value="M36"/>
    <property type="match status" value="1"/>
</dbReference>
<dbReference type="InterPro" id="IPR027268">
    <property type="entry name" value="Peptidase_M4/M1_CTD_sf"/>
</dbReference>
<keyword evidence="9" id="KW-0862">Zinc</keyword>
<dbReference type="GO" id="GO:0005615">
    <property type="term" value="C:extracellular space"/>
    <property type="evidence" value="ECO:0007669"/>
    <property type="project" value="InterPro"/>
</dbReference>
<organism evidence="13 14">
    <name type="scientific">Rubrivirga marina</name>
    <dbReference type="NCBI Taxonomy" id="1196024"/>
    <lineage>
        <taxon>Bacteria</taxon>
        <taxon>Pseudomonadati</taxon>
        <taxon>Rhodothermota</taxon>
        <taxon>Rhodothermia</taxon>
        <taxon>Rhodothermales</taxon>
        <taxon>Rubricoccaceae</taxon>
        <taxon>Rubrivirga</taxon>
    </lineage>
</organism>